<proteinExistence type="predicted"/>
<organism evidence="2">
    <name type="scientific">Myoviridae sp. ctisV53</name>
    <dbReference type="NCBI Taxonomy" id="2825156"/>
    <lineage>
        <taxon>Viruses</taxon>
        <taxon>Duplodnaviria</taxon>
        <taxon>Heunggongvirae</taxon>
        <taxon>Uroviricota</taxon>
        <taxon>Caudoviricetes</taxon>
    </lineage>
</organism>
<dbReference type="EMBL" id="BK015461">
    <property type="protein sequence ID" value="DAE08040.1"/>
    <property type="molecule type" value="Genomic_DNA"/>
</dbReference>
<evidence type="ECO:0000313" key="2">
    <source>
        <dbReference type="EMBL" id="DAE08040.1"/>
    </source>
</evidence>
<sequence length="61" mass="6368">MLSEAAAGGIAPCPHGQFLLFGWRAPAAGGASAAVSEHTDGHHSPAGRRERPEYGERRTIT</sequence>
<protein>
    <submittedName>
        <fullName evidence="2">Uncharacterized protein</fullName>
    </submittedName>
</protein>
<feature type="compositionally biased region" description="Basic and acidic residues" evidence="1">
    <location>
        <begin position="37"/>
        <end position="61"/>
    </location>
</feature>
<accession>A0A8S5PMR3</accession>
<evidence type="ECO:0000256" key="1">
    <source>
        <dbReference type="SAM" id="MobiDB-lite"/>
    </source>
</evidence>
<reference evidence="2" key="1">
    <citation type="journal article" date="2021" name="Proc. Natl. Acad. Sci. U.S.A.">
        <title>A Catalog of Tens of Thousands of Viruses from Human Metagenomes Reveals Hidden Associations with Chronic Diseases.</title>
        <authorList>
            <person name="Tisza M.J."/>
            <person name="Buck C.B."/>
        </authorList>
    </citation>
    <scope>NUCLEOTIDE SEQUENCE</scope>
    <source>
        <strain evidence="2">CtisV53</strain>
    </source>
</reference>
<name>A0A8S5PMR3_9CAUD</name>
<feature type="region of interest" description="Disordered" evidence="1">
    <location>
        <begin position="30"/>
        <end position="61"/>
    </location>
</feature>